<dbReference type="OrthoDB" id="3169239at2"/>
<dbReference type="Proteomes" id="UP000186096">
    <property type="component" value="Unassembled WGS sequence"/>
</dbReference>
<dbReference type="Gene3D" id="3.40.50.720">
    <property type="entry name" value="NAD(P)-binding Rossmann-like Domain"/>
    <property type="match status" value="1"/>
</dbReference>
<dbReference type="STRING" id="58117.SAMN05421833_14819"/>
<dbReference type="Gene3D" id="3.50.50.60">
    <property type="entry name" value="FAD/NAD(P)-binding domain"/>
    <property type="match status" value="1"/>
</dbReference>
<accession>A0A1N7HGM3</accession>
<gene>
    <name evidence="1" type="ORF">SAMN05421833_14819</name>
</gene>
<sequence length="110" mass="11575">MWLLTERHAHGEDVEPRSLSGLLSRLSKLGVEFVSMTAVTAWSKGVVHTEQVFSGAAGEIPAGAVVTAIGRVANPVPAGDEGEAYVIGDALAPRRITHAVLEGRRFGAMI</sequence>
<name>A0A1N7HGM3_9ACTN</name>
<protein>
    <submittedName>
        <fullName evidence="1">Uncharacterized protein</fullName>
    </submittedName>
</protein>
<dbReference type="RefSeq" id="WP_076442916.1">
    <property type="nucleotide sequence ID" value="NZ_FTNI01000048.1"/>
</dbReference>
<proteinExistence type="predicted"/>
<dbReference type="SUPFAM" id="SSF51905">
    <property type="entry name" value="FAD/NAD(P)-binding domain"/>
    <property type="match status" value="1"/>
</dbReference>
<keyword evidence="2" id="KW-1185">Reference proteome</keyword>
<dbReference type="InterPro" id="IPR036188">
    <property type="entry name" value="FAD/NAD-bd_sf"/>
</dbReference>
<dbReference type="AlphaFoldDB" id="A0A1N7HGM3"/>
<organism evidence="1 2">
    <name type="scientific">Microbispora rosea</name>
    <dbReference type="NCBI Taxonomy" id="58117"/>
    <lineage>
        <taxon>Bacteria</taxon>
        <taxon>Bacillati</taxon>
        <taxon>Actinomycetota</taxon>
        <taxon>Actinomycetes</taxon>
        <taxon>Streptosporangiales</taxon>
        <taxon>Streptosporangiaceae</taxon>
        <taxon>Microbispora</taxon>
    </lineage>
</organism>
<dbReference type="EMBL" id="FTNI01000048">
    <property type="protein sequence ID" value="SIS23830.1"/>
    <property type="molecule type" value="Genomic_DNA"/>
</dbReference>
<reference evidence="2" key="1">
    <citation type="submission" date="2017-01" db="EMBL/GenBank/DDBJ databases">
        <authorList>
            <person name="Varghese N."/>
            <person name="Submissions S."/>
        </authorList>
    </citation>
    <scope>NUCLEOTIDE SEQUENCE [LARGE SCALE GENOMIC DNA]</scope>
    <source>
        <strain evidence="2">ATCC 12950</strain>
    </source>
</reference>
<evidence type="ECO:0000313" key="2">
    <source>
        <dbReference type="Proteomes" id="UP000186096"/>
    </source>
</evidence>
<evidence type="ECO:0000313" key="1">
    <source>
        <dbReference type="EMBL" id="SIS23830.1"/>
    </source>
</evidence>